<protein>
    <submittedName>
        <fullName evidence="1">Uncharacterized protein</fullName>
    </submittedName>
</protein>
<dbReference type="EMBL" id="JARJLG010000011">
    <property type="protein sequence ID" value="KAJ7776858.1"/>
    <property type="molecule type" value="Genomic_DNA"/>
</dbReference>
<keyword evidence="2" id="KW-1185">Reference proteome</keyword>
<proteinExistence type="predicted"/>
<evidence type="ECO:0000313" key="1">
    <source>
        <dbReference type="EMBL" id="KAJ7776858.1"/>
    </source>
</evidence>
<comment type="caution">
    <text evidence="1">The sequence shown here is derived from an EMBL/GenBank/DDBJ whole genome shotgun (WGS) entry which is preliminary data.</text>
</comment>
<dbReference type="AlphaFoldDB" id="A0AAD7NVI4"/>
<accession>A0AAD7NVI4</accession>
<dbReference type="Proteomes" id="UP001215280">
    <property type="component" value="Unassembled WGS sequence"/>
</dbReference>
<evidence type="ECO:0000313" key="2">
    <source>
        <dbReference type="Proteomes" id="UP001215280"/>
    </source>
</evidence>
<sequence>AQLAAIPVVGSFGFLSSYRDAYNAPELIQQGFDLYTEGIFRVARLFRWDFIVCGPELVKEEDVLFSHQAVDEVRDQARLPWANFDNTYHKHAIRTSPTRNLHRCFPHVRDKIVCPFDDVIQFQGSGQ</sequence>
<organism evidence="1 2">
    <name type="scientific">Mycena maculata</name>
    <dbReference type="NCBI Taxonomy" id="230809"/>
    <lineage>
        <taxon>Eukaryota</taxon>
        <taxon>Fungi</taxon>
        <taxon>Dikarya</taxon>
        <taxon>Basidiomycota</taxon>
        <taxon>Agaricomycotina</taxon>
        <taxon>Agaricomycetes</taxon>
        <taxon>Agaricomycetidae</taxon>
        <taxon>Agaricales</taxon>
        <taxon>Marasmiineae</taxon>
        <taxon>Mycenaceae</taxon>
        <taxon>Mycena</taxon>
    </lineage>
</organism>
<reference evidence="1" key="1">
    <citation type="submission" date="2023-03" db="EMBL/GenBank/DDBJ databases">
        <title>Massive genome expansion in bonnet fungi (Mycena s.s.) driven by repeated elements and novel gene families across ecological guilds.</title>
        <authorList>
            <consortium name="Lawrence Berkeley National Laboratory"/>
            <person name="Harder C.B."/>
            <person name="Miyauchi S."/>
            <person name="Viragh M."/>
            <person name="Kuo A."/>
            <person name="Thoen E."/>
            <person name="Andreopoulos B."/>
            <person name="Lu D."/>
            <person name="Skrede I."/>
            <person name="Drula E."/>
            <person name="Henrissat B."/>
            <person name="Morin E."/>
            <person name="Kohler A."/>
            <person name="Barry K."/>
            <person name="LaButti K."/>
            <person name="Morin E."/>
            <person name="Salamov A."/>
            <person name="Lipzen A."/>
            <person name="Mereny Z."/>
            <person name="Hegedus B."/>
            <person name="Baldrian P."/>
            <person name="Stursova M."/>
            <person name="Weitz H."/>
            <person name="Taylor A."/>
            <person name="Grigoriev I.V."/>
            <person name="Nagy L.G."/>
            <person name="Martin F."/>
            <person name="Kauserud H."/>
        </authorList>
    </citation>
    <scope>NUCLEOTIDE SEQUENCE</scope>
    <source>
        <strain evidence="1">CBHHK188m</strain>
    </source>
</reference>
<feature type="non-terminal residue" evidence="1">
    <location>
        <position position="127"/>
    </location>
</feature>
<gene>
    <name evidence="1" type="ORF">DFH07DRAFT_709187</name>
</gene>
<feature type="non-terminal residue" evidence="1">
    <location>
        <position position="1"/>
    </location>
</feature>
<name>A0AAD7NVI4_9AGAR</name>